<organism evidence="2 3">
    <name type="scientific">Corallococcus soli</name>
    <dbReference type="NCBI Taxonomy" id="2710757"/>
    <lineage>
        <taxon>Bacteria</taxon>
        <taxon>Pseudomonadati</taxon>
        <taxon>Myxococcota</taxon>
        <taxon>Myxococcia</taxon>
        <taxon>Myxococcales</taxon>
        <taxon>Cystobacterineae</taxon>
        <taxon>Myxococcaceae</taxon>
        <taxon>Corallococcus</taxon>
    </lineage>
</organism>
<gene>
    <name evidence="2" type="ORF">G4177_16160</name>
</gene>
<keyword evidence="1" id="KW-0812">Transmembrane</keyword>
<keyword evidence="1" id="KW-1133">Transmembrane helix</keyword>
<sequence>MNRVVYTADGAVRQALLRRIVSAWVLPFAVAVSGCTHGSRPERRTYVISEGEQGIGGSGHRDCDAEHVACFTRCWNSIPPLTSIKVGSGKHHEYCTEECRKAYMECIGDLEPLPQKGDARRFSRMDEALDWLRAHRAEATIGTVVVIAGMAFIVAAGGAGVLMLAPL</sequence>
<dbReference type="RefSeq" id="WP_193349542.1">
    <property type="nucleotide sequence ID" value="NZ_CBCSIP010000046.1"/>
</dbReference>
<evidence type="ECO:0008006" key="4">
    <source>
        <dbReference type="Google" id="ProtNLM"/>
    </source>
</evidence>
<evidence type="ECO:0000313" key="2">
    <source>
        <dbReference type="EMBL" id="MBE4749699.1"/>
    </source>
</evidence>
<feature type="transmembrane region" description="Helical" evidence="1">
    <location>
        <begin position="141"/>
        <end position="165"/>
    </location>
</feature>
<protein>
    <recommendedName>
        <fullName evidence="4">Phospholipase</fullName>
    </recommendedName>
</protein>
<reference evidence="2 3" key="1">
    <citation type="submission" date="2020-02" db="EMBL/GenBank/DDBJ databases">
        <authorList>
            <person name="Babadi Z.K."/>
            <person name="Risdian C."/>
            <person name="Ebrahimipour G.H."/>
            <person name="Wink J."/>
        </authorList>
    </citation>
    <scope>NUCLEOTIDE SEQUENCE [LARGE SCALE GENOMIC DNA]</scope>
    <source>
        <strain evidence="2 3">ZKHCc1 1396</strain>
    </source>
</reference>
<name>A0ABR9PPA2_9BACT</name>
<accession>A0ABR9PPA2</accession>
<keyword evidence="1" id="KW-0472">Membrane</keyword>
<dbReference type="PROSITE" id="PS51257">
    <property type="entry name" value="PROKAR_LIPOPROTEIN"/>
    <property type="match status" value="1"/>
</dbReference>
<evidence type="ECO:0000313" key="3">
    <source>
        <dbReference type="Proteomes" id="UP001516472"/>
    </source>
</evidence>
<evidence type="ECO:0000256" key="1">
    <source>
        <dbReference type="SAM" id="Phobius"/>
    </source>
</evidence>
<proteinExistence type="predicted"/>
<dbReference type="Proteomes" id="UP001516472">
    <property type="component" value="Unassembled WGS sequence"/>
</dbReference>
<keyword evidence="3" id="KW-1185">Reference proteome</keyword>
<dbReference type="EMBL" id="JAAIYO010000004">
    <property type="protein sequence ID" value="MBE4749699.1"/>
    <property type="molecule type" value="Genomic_DNA"/>
</dbReference>
<comment type="caution">
    <text evidence="2">The sequence shown here is derived from an EMBL/GenBank/DDBJ whole genome shotgun (WGS) entry which is preliminary data.</text>
</comment>